<comment type="caution">
    <text evidence="1">The sequence shown here is derived from an EMBL/GenBank/DDBJ whole genome shotgun (WGS) entry which is preliminary data.</text>
</comment>
<evidence type="ECO:0000313" key="1">
    <source>
        <dbReference type="EMBL" id="SMP23323.1"/>
    </source>
</evidence>
<evidence type="ECO:0000313" key="2">
    <source>
        <dbReference type="Proteomes" id="UP001157946"/>
    </source>
</evidence>
<dbReference type="Pfam" id="PF04328">
    <property type="entry name" value="Sel_put"/>
    <property type="match status" value="1"/>
</dbReference>
<keyword evidence="2" id="KW-1185">Reference proteome</keyword>
<dbReference type="EMBL" id="FXTU01000004">
    <property type="protein sequence ID" value="SMP23323.1"/>
    <property type="molecule type" value="Genomic_DNA"/>
</dbReference>
<sequence length="83" mass="9436">MSHANLEYKGGKVMEKQATCPIWLKMLKALASYLNGMAGVPDYERYLAHFHKHHPGETPLTEAEFHRRATDEKYGGGSIRRCC</sequence>
<gene>
    <name evidence="1" type="ORF">SAMN06265361_104198</name>
</gene>
<dbReference type="PANTHER" id="PTHR38453">
    <property type="entry name" value="CYTOPLASMIC PROTEIN-RELATED"/>
    <property type="match status" value="1"/>
</dbReference>
<name>A0AA45WPY9_9BACL</name>
<protein>
    <submittedName>
        <fullName evidence="1">Uncharacterized short protein YbdD, DUF466 family</fullName>
    </submittedName>
</protein>
<dbReference type="Proteomes" id="UP001157946">
    <property type="component" value="Unassembled WGS sequence"/>
</dbReference>
<dbReference type="InterPro" id="IPR007423">
    <property type="entry name" value="Sel_put"/>
</dbReference>
<organism evidence="1 2">
    <name type="scientific">Laceyella tengchongensis</name>
    <dbReference type="NCBI Taxonomy" id="574699"/>
    <lineage>
        <taxon>Bacteria</taxon>
        <taxon>Bacillati</taxon>
        <taxon>Bacillota</taxon>
        <taxon>Bacilli</taxon>
        <taxon>Bacillales</taxon>
        <taxon>Thermoactinomycetaceae</taxon>
        <taxon>Laceyella</taxon>
    </lineage>
</organism>
<proteinExistence type="predicted"/>
<dbReference type="PANTHER" id="PTHR38453:SF1">
    <property type="entry name" value="CYTOPLASMIC PROTEIN"/>
    <property type="match status" value="1"/>
</dbReference>
<accession>A0AA45WPY9</accession>
<reference evidence="1" key="1">
    <citation type="submission" date="2017-05" db="EMBL/GenBank/DDBJ databases">
        <authorList>
            <person name="Varghese N."/>
            <person name="Submissions S."/>
        </authorList>
    </citation>
    <scope>NUCLEOTIDE SEQUENCE</scope>
    <source>
        <strain evidence="1">DSM 45262</strain>
    </source>
</reference>
<dbReference type="AlphaFoldDB" id="A0AA45WPY9"/>